<dbReference type="EMBL" id="LZIN01000098">
    <property type="protein sequence ID" value="OBG00567.1"/>
    <property type="molecule type" value="Genomic_DNA"/>
</dbReference>
<sequence>MTEAGWIRAGAIAGILYVLIGAAAGALTGAIPAAGSSAATYQANFVEKQQLLIVQAWLFPLAVPLLLMFSVAVRRILRRSSQYLSELFVIAQTVIAALLMVTMGLQFAVAQAAEVLDAQVVFTVGTHAEAIIIELFGFLTGTAAFAYAYCVFKDGVLPRWSAFPAILASSVCVAFTVAVFIRTGPFALEGGVSAFGPAVATVLWYLSASIALLGGDRRPHQIR</sequence>
<feature type="transmembrane region" description="Helical" evidence="1">
    <location>
        <begin position="130"/>
        <end position="150"/>
    </location>
</feature>
<dbReference type="Pfam" id="PF14329">
    <property type="entry name" value="DUF4386"/>
    <property type="match status" value="1"/>
</dbReference>
<accession>A0A1A2DSX2</accession>
<evidence type="ECO:0000256" key="1">
    <source>
        <dbReference type="SAM" id="Phobius"/>
    </source>
</evidence>
<evidence type="ECO:0000313" key="3">
    <source>
        <dbReference type="Proteomes" id="UP000093985"/>
    </source>
</evidence>
<feature type="transmembrane region" description="Helical" evidence="1">
    <location>
        <begin position="194"/>
        <end position="214"/>
    </location>
</feature>
<reference evidence="3" key="1">
    <citation type="submission" date="2016-06" db="EMBL/GenBank/DDBJ databases">
        <authorList>
            <person name="Sutton G."/>
            <person name="Brinkac L."/>
            <person name="Sanka R."/>
            <person name="Adams M."/>
            <person name="Lau E."/>
            <person name="Mehaffy C."/>
            <person name="Tameris M."/>
            <person name="Hatherill M."/>
            <person name="Hanekom W."/>
            <person name="Mahomed H."/>
            <person name="Mcshane H."/>
        </authorList>
    </citation>
    <scope>NUCLEOTIDE SEQUENCE [LARGE SCALE GENOMIC DNA]</scope>
    <source>
        <strain evidence="3">852014-51077_SCH5608930-a</strain>
    </source>
</reference>
<feature type="transmembrane region" description="Helical" evidence="1">
    <location>
        <begin position="162"/>
        <end position="182"/>
    </location>
</feature>
<keyword evidence="1" id="KW-0812">Transmembrane</keyword>
<organism evidence="2 3">
    <name type="scientific">Mycolicibacter sinensis (strain JDM601)</name>
    <name type="common">Mycobacterium sinense</name>
    <dbReference type="NCBI Taxonomy" id="875328"/>
    <lineage>
        <taxon>Bacteria</taxon>
        <taxon>Bacillati</taxon>
        <taxon>Actinomycetota</taxon>
        <taxon>Actinomycetes</taxon>
        <taxon>Mycobacteriales</taxon>
        <taxon>Mycobacteriaceae</taxon>
        <taxon>Mycolicibacter</taxon>
    </lineage>
</organism>
<protein>
    <recommendedName>
        <fullName evidence="4">DUF4386 domain-containing protein</fullName>
    </recommendedName>
</protein>
<dbReference type="Proteomes" id="UP000093985">
    <property type="component" value="Unassembled WGS sequence"/>
</dbReference>
<keyword evidence="1" id="KW-0472">Membrane</keyword>
<comment type="caution">
    <text evidence="2">The sequence shown here is derived from an EMBL/GenBank/DDBJ whole genome shotgun (WGS) entry which is preliminary data.</text>
</comment>
<dbReference type="RefSeq" id="WP_064857014.1">
    <property type="nucleotide sequence ID" value="NZ_LZIM01000111.1"/>
</dbReference>
<feature type="transmembrane region" description="Helical" evidence="1">
    <location>
        <begin position="89"/>
        <end position="110"/>
    </location>
</feature>
<dbReference type="InterPro" id="IPR025495">
    <property type="entry name" value="DUF4386"/>
</dbReference>
<keyword evidence="1" id="KW-1133">Transmembrane helix</keyword>
<feature type="transmembrane region" description="Helical" evidence="1">
    <location>
        <begin position="54"/>
        <end position="77"/>
    </location>
</feature>
<gene>
    <name evidence="2" type="ORF">A5771_18585</name>
</gene>
<name>A0A1A2DSX2_MYCSD</name>
<dbReference type="AlphaFoldDB" id="A0A1A2DSX2"/>
<dbReference type="OrthoDB" id="4719935at2"/>
<evidence type="ECO:0008006" key="4">
    <source>
        <dbReference type="Google" id="ProtNLM"/>
    </source>
</evidence>
<evidence type="ECO:0000313" key="2">
    <source>
        <dbReference type="EMBL" id="OBG00567.1"/>
    </source>
</evidence>
<proteinExistence type="predicted"/>